<sequence>MSSSLDAWKRWRDDRVVTARAPHGPLALTGTYWLADLREGVPGVPGRWELQGSCVILTATRHDGLEVDNTPLDGSVRLCPDSAPKPSLVTHGGRLLLLILREGEYAVRVYDPASETRTSFAGIDAHPFAPEWSLPARFTPYPEPRTVAVGNADGRERGLALAGTVAFAAPGAAEDRTFTLQVGQDGDGELSAVFADAGSGRDGAFRFRFVSLAAPSGADGATVLDLNRAYLPPCAFADHFICPFPPPGNTLPFAVPAGEKRVLKH</sequence>
<proteinExistence type="predicted"/>
<dbReference type="Pfam" id="PF07920">
    <property type="entry name" value="DUF1684"/>
    <property type="match status" value="1"/>
</dbReference>
<dbReference type="Proteomes" id="UP001592581">
    <property type="component" value="Unassembled WGS sequence"/>
</dbReference>
<evidence type="ECO:0000313" key="2">
    <source>
        <dbReference type="Proteomes" id="UP001592581"/>
    </source>
</evidence>
<gene>
    <name evidence="1" type="ORF">ABUW04_23585</name>
</gene>
<dbReference type="RefSeq" id="WP_380566493.1">
    <property type="nucleotide sequence ID" value="NZ_JBEUKS010000008.1"/>
</dbReference>
<evidence type="ECO:0000313" key="1">
    <source>
        <dbReference type="EMBL" id="MFC1441247.1"/>
    </source>
</evidence>
<dbReference type="EMBL" id="JBEUKS010000008">
    <property type="protein sequence ID" value="MFC1441247.1"/>
    <property type="molecule type" value="Genomic_DNA"/>
</dbReference>
<organism evidence="1 2">
    <name type="scientific">Streptacidiphilus jeojiensis</name>
    <dbReference type="NCBI Taxonomy" id="3229225"/>
    <lineage>
        <taxon>Bacteria</taxon>
        <taxon>Bacillati</taxon>
        <taxon>Actinomycetota</taxon>
        <taxon>Actinomycetes</taxon>
        <taxon>Kitasatosporales</taxon>
        <taxon>Streptomycetaceae</taxon>
        <taxon>Streptacidiphilus</taxon>
    </lineage>
</organism>
<dbReference type="InterPro" id="IPR012467">
    <property type="entry name" value="DUF1684"/>
</dbReference>
<name>A0ABV6XTG9_9ACTN</name>
<reference evidence="1 2" key="1">
    <citation type="submission" date="2024-06" db="EMBL/GenBank/DDBJ databases">
        <authorList>
            <person name="Lee S.D."/>
        </authorList>
    </citation>
    <scope>NUCLEOTIDE SEQUENCE [LARGE SCALE GENOMIC DNA]</scope>
    <source>
        <strain evidence="1 2">N1-10</strain>
    </source>
</reference>
<dbReference type="PANTHER" id="PTHR41913">
    <property type="entry name" value="DUF1684 DOMAIN-CONTAINING PROTEIN"/>
    <property type="match status" value="1"/>
</dbReference>
<comment type="caution">
    <text evidence="1">The sequence shown here is derived from an EMBL/GenBank/DDBJ whole genome shotgun (WGS) entry which is preliminary data.</text>
</comment>
<keyword evidence="2" id="KW-1185">Reference proteome</keyword>
<protein>
    <submittedName>
        <fullName evidence="1">DUF1684 domain-containing protein</fullName>
    </submittedName>
</protein>
<accession>A0ABV6XTG9</accession>
<dbReference type="PANTHER" id="PTHR41913:SF1">
    <property type="entry name" value="DUF1684 DOMAIN-CONTAINING PROTEIN"/>
    <property type="match status" value="1"/>
</dbReference>